<evidence type="ECO:0000313" key="2">
    <source>
        <dbReference type="Proteomes" id="UP000250043"/>
    </source>
</evidence>
<gene>
    <name evidence="1" type="ORF">OBBRIDRAFT_273954</name>
</gene>
<dbReference type="AlphaFoldDB" id="A0A8E2AM66"/>
<keyword evidence="2" id="KW-1185">Reference proteome</keyword>
<dbReference type="EMBL" id="KV722557">
    <property type="protein sequence ID" value="OCH85879.1"/>
    <property type="molecule type" value="Genomic_DNA"/>
</dbReference>
<reference evidence="1 2" key="1">
    <citation type="submission" date="2016-07" db="EMBL/GenBank/DDBJ databases">
        <title>Draft genome of the white-rot fungus Obba rivulosa 3A-2.</title>
        <authorList>
            <consortium name="DOE Joint Genome Institute"/>
            <person name="Miettinen O."/>
            <person name="Riley R."/>
            <person name="Acob R."/>
            <person name="Barry K."/>
            <person name="Cullen D."/>
            <person name="De Vries R."/>
            <person name="Hainaut M."/>
            <person name="Hatakka A."/>
            <person name="Henrissat B."/>
            <person name="Hilden K."/>
            <person name="Kuo R."/>
            <person name="Labutti K."/>
            <person name="Lipzen A."/>
            <person name="Makela M.R."/>
            <person name="Sandor L."/>
            <person name="Spatafora J.W."/>
            <person name="Grigoriev I.V."/>
            <person name="Hibbett D.S."/>
        </authorList>
    </citation>
    <scope>NUCLEOTIDE SEQUENCE [LARGE SCALE GENOMIC DNA]</scope>
    <source>
        <strain evidence="1 2">3A-2</strain>
    </source>
</reference>
<organism evidence="1 2">
    <name type="scientific">Obba rivulosa</name>
    <dbReference type="NCBI Taxonomy" id="1052685"/>
    <lineage>
        <taxon>Eukaryota</taxon>
        <taxon>Fungi</taxon>
        <taxon>Dikarya</taxon>
        <taxon>Basidiomycota</taxon>
        <taxon>Agaricomycotina</taxon>
        <taxon>Agaricomycetes</taxon>
        <taxon>Polyporales</taxon>
        <taxon>Gelatoporiaceae</taxon>
        <taxon>Obba</taxon>
    </lineage>
</organism>
<sequence length="103" mass="11267">MPGLTAVFLFSRPGRREAADSVRCEPRPDTSALFATAATCILRDKVHQNDVRNASSLWKCALHLGRRCHVGDLEAEQGVCDVICYEFDCGPMAVHSPVDAHAQ</sequence>
<accession>A0A8E2AM66</accession>
<evidence type="ECO:0000313" key="1">
    <source>
        <dbReference type="EMBL" id="OCH85879.1"/>
    </source>
</evidence>
<proteinExistence type="predicted"/>
<name>A0A8E2AM66_9APHY</name>
<dbReference type="Proteomes" id="UP000250043">
    <property type="component" value="Unassembled WGS sequence"/>
</dbReference>
<protein>
    <submittedName>
        <fullName evidence="1">Uncharacterized protein</fullName>
    </submittedName>
</protein>